<protein>
    <submittedName>
        <fullName evidence="1">Uncharacterized protein</fullName>
    </submittedName>
</protein>
<dbReference type="SUPFAM" id="SSF53474">
    <property type="entry name" value="alpha/beta-Hydrolases"/>
    <property type="match status" value="1"/>
</dbReference>
<dbReference type="InterPro" id="IPR000801">
    <property type="entry name" value="Esterase-like"/>
</dbReference>
<comment type="caution">
    <text evidence="1">The sequence shown here is derived from an EMBL/GenBank/DDBJ whole genome shotgun (WGS) entry which is preliminary data.</text>
</comment>
<name>A0A644VBY2_9ZZZZ</name>
<proteinExistence type="predicted"/>
<dbReference type="InterPro" id="IPR029058">
    <property type="entry name" value="AB_hydrolase_fold"/>
</dbReference>
<accession>A0A644VBY2</accession>
<dbReference type="GO" id="GO:0016747">
    <property type="term" value="F:acyltransferase activity, transferring groups other than amino-acyl groups"/>
    <property type="evidence" value="ECO:0007669"/>
    <property type="project" value="TreeGrafter"/>
</dbReference>
<dbReference type="Pfam" id="PF00756">
    <property type="entry name" value="Esterase"/>
    <property type="match status" value="1"/>
</dbReference>
<dbReference type="Gene3D" id="3.40.50.1820">
    <property type="entry name" value="alpha/beta hydrolase"/>
    <property type="match status" value="1"/>
</dbReference>
<evidence type="ECO:0000313" key="1">
    <source>
        <dbReference type="EMBL" id="MPL88854.1"/>
    </source>
</evidence>
<dbReference type="InterPro" id="IPR050583">
    <property type="entry name" value="Mycobacterial_A85_antigen"/>
</dbReference>
<reference evidence="1" key="1">
    <citation type="submission" date="2019-08" db="EMBL/GenBank/DDBJ databases">
        <authorList>
            <person name="Kucharzyk K."/>
            <person name="Murdoch R.W."/>
            <person name="Higgins S."/>
            <person name="Loffler F."/>
        </authorList>
    </citation>
    <scope>NUCLEOTIDE SEQUENCE</scope>
</reference>
<dbReference type="PANTHER" id="PTHR48098:SF1">
    <property type="entry name" value="DIACYLGLYCEROL ACYLTRANSFERASE_MYCOLYLTRANSFERASE AG85A"/>
    <property type="match status" value="1"/>
</dbReference>
<gene>
    <name evidence="1" type="ORF">SDC9_34883</name>
</gene>
<sequence>MKRSSTIILFLITCFLIQAAQVDTISVYAEKMKKEIKTVVIKPENYSKKKQYPVVYLLHGYSGDYANWVNRVPAVKELATQYGILIVCPDGGYSSWYLDSPVDPGFQYESFITKDLISFIDKQYATIPNRNGRAITGLSMGGHGGLYLAIRNRTLFAHAGSMSGAVDVLGTSKKYDLTKRIGKSYEEAPELWRSHSVAYLVESLNNKDLNIIIDCGVADFLYEMNAALHQKLIKLRIDHDYIERPGKHNWEYWANAIHYQVLFFSRCFTKGESN</sequence>
<dbReference type="AlphaFoldDB" id="A0A644VBY2"/>
<organism evidence="1">
    <name type="scientific">bioreactor metagenome</name>
    <dbReference type="NCBI Taxonomy" id="1076179"/>
    <lineage>
        <taxon>unclassified sequences</taxon>
        <taxon>metagenomes</taxon>
        <taxon>ecological metagenomes</taxon>
    </lineage>
</organism>
<dbReference type="PANTHER" id="PTHR48098">
    <property type="entry name" value="ENTEROCHELIN ESTERASE-RELATED"/>
    <property type="match status" value="1"/>
</dbReference>
<dbReference type="EMBL" id="VSSQ01000266">
    <property type="protein sequence ID" value="MPL88854.1"/>
    <property type="molecule type" value="Genomic_DNA"/>
</dbReference>